<feature type="transmembrane region" description="Helical" evidence="6">
    <location>
        <begin position="16"/>
        <end position="41"/>
    </location>
</feature>
<feature type="domain" description="Rhodopsin" evidence="7">
    <location>
        <begin position="8"/>
        <end position="245"/>
    </location>
</feature>
<dbReference type="AlphaFoldDB" id="A0A6A6DFR0"/>
<dbReference type="Proteomes" id="UP000800200">
    <property type="component" value="Unassembled WGS sequence"/>
</dbReference>
<evidence type="ECO:0000256" key="4">
    <source>
        <dbReference type="ARBA" id="ARBA00023136"/>
    </source>
</evidence>
<feature type="transmembrane region" description="Helical" evidence="6">
    <location>
        <begin position="176"/>
        <end position="198"/>
    </location>
</feature>
<feature type="transmembrane region" description="Helical" evidence="6">
    <location>
        <begin position="94"/>
        <end position="115"/>
    </location>
</feature>
<name>A0A6A6DFR0_9PEZI</name>
<dbReference type="PROSITE" id="PS51257">
    <property type="entry name" value="PROKAR_LIPOPROTEIN"/>
    <property type="match status" value="1"/>
</dbReference>
<comment type="similarity">
    <text evidence="5">Belongs to the SAT4 family.</text>
</comment>
<keyword evidence="2 6" id="KW-0812">Transmembrane</keyword>
<evidence type="ECO:0000313" key="8">
    <source>
        <dbReference type="EMBL" id="KAF2176820.1"/>
    </source>
</evidence>
<dbReference type="PANTHER" id="PTHR33048:SF158">
    <property type="entry name" value="MEMBRANE PROTEIN PTH11-LIKE, PUTATIVE-RELATED"/>
    <property type="match status" value="1"/>
</dbReference>
<keyword evidence="9" id="KW-1185">Reference proteome</keyword>
<dbReference type="EMBL" id="ML994700">
    <property type="protein sequence ID" value="KAF2176820.1"/>
    <property type="molecule type" value="Genomic_DNA"/>
</dbReference>
<evidence type="ECO:0000256" key="1">
    <source>
        <dbReference type="ARBA" id="ARBA00004141"/>
    </source>
</evidence>
<sequence length="321" mass="35796">MKSTPKHSSRLQADDWTILVALIFTIGACISGIWAACAHLLGVPAPMMPYGTWVKFRKILLTDIIICHFVYGLIKISVVLFYKRIFTTRRFKTVVNVVIGLVAGFMIASFFAVLFCARGVSSFWTTPAMLDGTQLTINLSTVITAFAAIDIGLDVIILSLPLPMIKSMQMSTRKKFFVAGIFLLGAFCLVSTAVRLYYAHYLLTYRGFNVGLTMELTEKNDMWAHIEACASVLTACLPTLGPLVRSLRIPESAFGSFRTLFSLSSGTRSKRSLDEVKLYSKQDVSMTSTTTEYAGDREFEMQNHDPNTIKVERSFRTEVQP</sequence>
<dbReference type="PANTHER" id="PTHR33048">
    <property type="entry name" value="PTH11-LIKE INTEGRAL MEMBRANE PROTEIN (AFU_ORTHOLOGUE AFUA_5G11245)"/>
    <property type="match status" value="1"/>
</dbReference>
<evidence type="ECO:0000313" key="9">
    <source>
        <dbReference type="Proteomes" id="UP000800200"/>
    </source>
</evidence>
<dbReference type="GO" id="GO:0016020">
    <property type="term" value="C:membrane"/>
    <property type="evidence" value="ECO:0007669"/>
    <property type="project" value="UniProtKB-SubCell"/>
</dbReference>
<evidence type="ECO:0000256" key="3">
    <source>
        <dbReference type="ARBA" id="ARBA00022989"/>
    </source>
</evidence>
<keyword evidence="3 6" id="KW-1133">Transmembrane helix</keyword>
<evidence type="ECO:0000256" key="6">
    <source>
        <dbReference type="SAM" id="Phobius"/>
    </source>
</evidence>
<keyword evidence="4 6" id="KW-0472">Membrane</keyword>
<reference evidence="8" key="1">
    <citation type="journal article" date="2020" name="Stud. Mycol.">
        <title>101 Dothideomycetes genomes: a test case for predicting lifestyles and emergence of pathogens.</title>
        <authorList>
            <person name="Haridas S."/>
            <person name="Albert R."/>
            <person name="Binder M."/>
            <person name="Bloem J."/>
            <person name="Labutti K."/>
            <person name="Salamov A."/>
            <person name="Andreopoulos B."/>
            <person name="Baker S."/>
            <person name="Barry K."/>
            <person name="Bills G."/>
            <person name="Bluhm B."/>
            <person name="Cannon C."/>
            <person name="Castanera R."/>
            <person name="Culley D."/>
            <person name="Daum C."/>
            <person name="Ezra D."/>
            <person name="Gonzalez J."/>
            <person name="Henrissat B."/>
            <person name="Kuo A."/>
            <person name="Liang C."/>
            <person name="Lipzen A."/>
            <person name="Lutzoni F."/>
            <person name="Magnuson J."/>
            <person name="Mondo S."/>
            <person name="Nolan M."/>
            <person name="Ohm R."/>
            <person name="Pangilinan J."/>
            <person name="Park H.-J."/>
            <person name="Ramirez L."/>
            <person name="Alfaro M."/>
            <person name="Sun H."/>
            <person name="Tritt A."/>
            <person name="Yoshinaga Y."/>
            <person name="Zwiers L.-H."/>
            <person name="Turgeon B."/>
            <person name="Goodwin S."/>
            <person name="Spatafora J."/>
            <person name="Crous P."/>
            <person name="Grigoriev I."/>
        </authorList>
    </citation>
    <scope>NUCLEOTIDE SEQUENCE</scope>
    <source>
        <strain evidence="8">CBS 207.26</strain>
    </source>
</reference>
<evidence type="ECO:0000256" key="2">
    <source>
        <dbReference type="ARBA" id="ARBA00022692"/>
    </source>
</evidence>
<organism evidence="8 9">
    <name type="scientific">Zopfia rhizophila CBS 207.26</name>
    <dbReference type="NCBI Taxonomy" id="1314779"/>
    <lineage>
        <taxon>Eukaryota</taxon>
        <taxon>Fungi</taxon>
        <taxon>Dikarya</taxon>
        <taxon>Ascomycota</taxon>
        <taxon>Pezizomycotina</taxon>
        <taxon>Dothideomycetes</taxon>
        <taxon>Dothideomycetes incertae sedis</taxon>
        <taxon>Zopfiaceae</taxon>
        <taxon>Zopfia</taxon>
    </lineage>
</organism>
<dbReference type="Pfam" id="PF20684">
    <property type="entry name" value="Fung_rhodopsin"/>
    <property type="match status" value="1"/>
</dbReference>
<gene>
    <name evidence="8" type="ORF">K469DRAFT_678100</name>
</gene>
<feature type="transmembrane region" description="Helical" evidence="6">
    <location>
        <begin position="61"/>
        <end position="82"/>
    </location>
</feature>
<dbReference type="OrthoDB" id="5398388at2759"/>
<evidence type="ECO:0000259" key="7">
    <source>
        <dbReference type="Pfam" id="PF20684"/>
    </source>
</evidence>
<dbReference type="InterPro" id="IPR049326">
    <property type="entry name" value="Rhodopsin_dom_fungi"/>
</dbReference>
<proteinExistence type="inferred from homology"/>
<accession>A0A6A6DFR0</accession>
<feature type="transmembrane region" description="Helical" evidence="6">
    <location>
        <begin position="135"/>
        <end position="164"/>
    </location>
</feature>
<protein>
    <recommendedName>
        <fullName evidence="7">Rhodopsin domain-containing protein</fullName>
    </recommendedName>
</protein>
<evidence type="ECO:0000256" key="5">
    <source>
        <dbReference type="ARBA" id="ARBA00038359"/>
    </source>
</evidence>
<comment type="subcellular location">
    <subcellularLocation>
        <location evidence="1">Membrane</location>
        <topology evidence="1">Multi-pass membrane protein</topology>
    </subcellularLocation>
</comment>
<dbReference type="InterPro" id="IPR052337">
    <property type="entry name" value="SAT4-like"/>
</dbReference>